<feature type="region of interest" description="Disordered" evidence="1">
    <location>
        <begin position="64"/>
        <end position="97"/>
    </location>
</feature>
<evidence type="ECO:0000256" key="1">
    <source>
        <dbReference type="SAM" id="MobiDB-lite"/>
    </source>
</evidence>
<dbReference type="Proteomes" id="UP000600918">
    <property type="component" value="Unassembled WGS sequence"/>
</dbReference>
<sequence>MLIRRKSRAQSSPFKMTRTTTTTTTITTTITITITTITTTITTVTTTTTTITTTTINYRVCSSSGGNANGGGGGNVSSIERIGSDNERNTEKKRQARENVFGMRLLSSKLEEYNLPVEYSILRLAR</sequence>
<feature type="compositionally biased region" description="Basic and acidic residues" evidence="1">
    <location>
        <begin position="82"/>
        <end position="97"/>
    </location>
</feature>
<protein>
    <submittedName>
        <fullName evidence="2">Uncharacterized protein</fullName>
    </submittedName>
</protein>
<dbReference type="AlphaFoldDB" id="A0A834NYC9"/>
<proteinExistence type="predicted"/>
<gene>
    <name evidence="2" type="ORF">H0235_009303</name>
</gene>
<organism evidence="2 3">
    <name type="scientific">Vespula pensylvanica</name>
    <name type="common">Western yellow jacket</name>
    <name type="synonym">Wasp</name>
    <dbReference type="NCBI Taxonomy" id="30213"/>
    <lineage>
        <taxon>Eukaryota</taxon>
        <taxon>Metazoa</taxon>
        <taxon>Ecdysozoa</taxon>
        <taxon>Arthropoda</taxon>
        <taxon>Hexapoda</taxon>
        <taxon>Insecta</taxon>
        <taxon>Pterygota</taxon>
        <taxon>Neoptera</taxon>
        <taxon>Endopterygota</taxon>
        <taxon>Hymenoptera</taxon>
        <taxon>Apocrita</taxon>
        <taxon>Aculeata</taxon>
        <taxon>Vespoidea</taxon>
        <taxon>Vespidae</taxon>
        <taxon>Vespinae</taxon>
        <taxon>Vespula</taxon>
    </lineage>
</organism>
<keyword evidence="3" id="KW-1185">Reference proteome</keyword>
<accession>A0A834NYC9</accession>
<name>A0A834NYC9_VESPE</name>
<reference evidence="2" key="1">
    <citation type="journal article" date="2020" name="G3 (Bethesda)">
        <title>High-Quality Assemblies for Three Invasive Social Wasps from the &lt;i&gt;Vespula&lt;/i&gt; Genus.</title>
        <authorList>
            <person name="Harrop T.W.R."/>
            <person name="Guhlin J."/>
            <person name="McLaughlin G.M."/>
            <person name="Permina E."/>
            <person name="Stockwell P."/>
            <person name="Gilligan J."/>
            <person name="Le Lec M.F."/>
            <person name="Gruber M.A.M."/>
            <person name="Quinn O."/>
            <person name="Lovegrove M."/>
            <person name="Duncan E.J."/>
            <person name="Remnant E.J."/>
            <person name="Van Eeckhoven J."/>
            <person name="Graham B."/>
            <person name="Knapp R.A."/>
            <person name="Langford K.W."/>
            <person name="Kronenberg Z."/>
            <person name="Press M.O."/>
            <person name="Eacker S.M."/>
            <person name="Wilson-Rankin E.E."/>
            <person name="Purcell J."/>
            <person name="Lester P.J."/>
            <person name="Dearden P.K."/>
        </authorList>
    </citation>
    <scope>NUCLEOTIDE SEQUENCE</scope>
    <source>
        <strain evidence="2">Volc-1</strain>
    </source>
</reference>
<comment type="caution">
    <text evidence="2">The sequence shown here is derived from an EMBL/GenBank/DDBJ whole genome shotgun (WGS) entry which is preliminary data.</text>
</comment>
<dbReference type="EMBL" id="JACSDY010000008">
    <property type="protein sequence ID" value="KAF7421467.1"/>
    <property type="molecule type" value="Genomic_DNA"/>
</dbReference>
<evidence type="ECO:0000313" key="3">
    <source>
        <dbReference type="Proteomes" id="UP000600918"/>
    </source>
</evidence>
<evidence type="ECO:0000313" key="2">
    <source>
        <dbReference type="EMBL" id="KAF7421467.1"/>
    </source>
</evidence>